<dbReference type="GO" id="GO:0005524">
    <property type="term" value="F:ATP binding"/>
    <property type="evidence" value="ECO:0007669"/>
    <property type="project" value="UniProtKB-KW"/>
</dbReference>
<feature type="transmembrane region" description="Helical" evidence="14">
    <location>
        <begin position="972"/>
        <end position="992"/>
    </location>
</feature>
<dbReference type="NCBIfam" id="TIGR01517">
    <property type="entry name" value="ATPase-IIB_Ca"/>
    <property type="match status" value="1"/>
</dbReference>
<evidence type="ECO:0000256" key="9">
    <source>
        <dbReference type="ARBA" id="ARBA00022842"/>
    </source>
</evidence>
<evidence type="ECO:0000256" key="15">
    <source>
        <dbReference type="SAM" id="MobiDB-lite"/>
    </source>
</evidence>
<comment type="subcellular location">
    <subcellularLocation>
        <location evidence="1">Endomembrane system</location>
        <topology evidence="1">Multi-pass membrane protein</topology>
    </subcellularLocation>
    <subcellularLocation>
        <location evidence="14">Membrane</location>
        <topology evidence="14">Multi-pass membrane protein</topology>
    </subcellularLocation>
</comment>
<keyword evidence="5" id="KW-0479">Metal-binding</keyword>
<dbReference type="Gene3D" id="1.20.1110.10">
    <property type="entry name" value="Calcium-transporting ATPase, transmembrane domain"/>
    <property type="match status" value="1"/>
</dbReference>
<keyword evidence="6 14" id="KW-0547">Nucleotide-binding</keyword>
<dbReference type="InterPro" id="IPR008250">
    <property type="entry name" value="ATPase_P-typ_transduc_dom_A_sf"/>
</dbReference>
<dbReference type="InterPro" id="IPR004014">
    <property type="entry name" value="ATPase_P-typ_cation-transptr_N"/>
</dbReference>
<evidence type="ECO:0000256" key="4">
    <source>
        <dbReference type="ARBA" id="ARBA00022692"/>
    </source>
</evidence>
<dbReference type="Gene3D" id="3.40.1110.10">
    <property type="entry name" value="Calcium-transporting ATPase, cytoplasmic domain N"/>
    <property type="match status" value="1"/>
</dbReference>
<dbReference type="Proteomes" id="UP000008743">
    <property type="component" value="Unassembled WGS sequence"/>
</dbReference>
<name>A0A0D2WWI6_CAPO3</name>
<dbReference type="GO" id="GO:0005886">
    <property type="term" value="C:plasma membrane"/>
    <property type="evidence" value="ECO:0007669"/>
    <property type="project" value="TreeGrafter"/>
</dbReference>
<evidence type="ECO:0000256" key="3">
    <source>
        <dbReference type="ARBA" id="ARBA00022568"/>
    </source>
</evidence>
<dbReference type="NCBIfam" id="TIGR01494">
    <property type="entry name" value="ATPase_P-type"/>
    <property type="match status" value="3"/>
</dbReference>
<proteinExistence type="inferred from homology"/>
<dbReference type="PhylomeDB" id="A0A0D2WWI6"/>
<dbReference type="InterPro" id="IPR023298">
    <property type="entry name" value="ATPase_P-typ_TM_dom_sf"/>
</dbReference>
<keyword evidence="3 14" id="KW-0109">Calcium transport</keyword>
<dbReference type="RefSeq" id="XP_004343077.1">
    <property type="nucleotide sequence ID" value="XM_004343027.2"/>
</dbReference>
<evidence type="ECO:0000256" key="10">
    <source>
        <dbReference type="ARBA" id="ARBA00022967"/>
    </source>
</evidence>
<sequence length="1122" mass="122300">MQAPAINIAESLGKMESYRSNRSNVLPNMLSNRSNRSNRNTGTFGGPSYRGAINNRSSGFSPLVEDADHPASLSVPSSTTGGGSSAPAAAPAPRRTQNFVESVASSGPFSLSKEELVEIVSFDNRDKESQVQVLESYGAVEGIADKLRVNLDSGLNAHDGFEDRTAHFGRNIVPPPKSETLLELIWDALHDRILQILIVGAIVTLAVGLAQHPTSGWTEGVAILVAVILVVSITAGNDYFKERKFKQILMLQSDKHVTVLRDGKEDQVSSWDIQVGDVVLLSVGEEIPADGIFIRGTNLSVDESPLTGETVPVKKSPTRPFIFSGTEVKAGDGAMLVTTIGELSTGGRIQAMLNEQSKTATPLQEKLEKFANIIGYIGFGAGILTFVGLTIRWIVDVAQKEWEWDHMRSLLDFFVIAITIVVVAVPEGLPLAVTISLAYSMVKMIKDQNFVRHLSASETMGEATCICSDKTGTLTENRMSVVETVVGAEQRVHTSFSPSTIQPFLLEPLCEGIALNSTCFVKYNEGETLPVFVGSSTEGALLVFGRKLGVEYEEVRENATKFPDNSFPFSSDRKRMTTLVKPRDGSAPYRAYTKGASEIVLELCSHIATPQGAIPITPDHKAYITSNIQRMASDGLRTIVLAFRNSQTLPTASEEIESNLIFIALTGIKDPVRPEVPDAVRACQRAGLIVRMVTGDNILTAKKIAQECGILTADGIAIEGPEFRALTQERRDEIIPKLQVLARSSPQDKFDLVKRLKALGEVVAVTGDGTNDAPALKEADVGFAMGQSGTHIAMNASDIVLLDDNFSSIVKAIRWGRNVFDCIRKFLQFQLSVNLVAIVITFVGSVAYGESPLSAVQLLWVNLIMDTFGALALATDEPEEKILERPPHTRDESLVTKGMATYILIQTIWQCILLIIVLFAGYRAVGVDSDSEIEIYTLVFCIFVYLQVCNLIMARHLTLELNPFRGMFNNKLFCFLVVLIAAVQAVAVQVGGDFVRTEALNGKEWGFCIGLSLLSFPVVINARIIVRFAMQHHQAPSYERAAGTRANPPAEFELQSVNVQGASPRNAGAFWAKLRAASMFLSMYRSNQGGDDTTSHHSQSSRKSNEARFVALRDDDISETRM</sequence>
<dbReference type="Pfam" id="PF00122">
    <property type="entry name" value="E1-E2_ATPase"/>
    <property type="match status" value="1"/>
</dbReference>
<protein>
    <recommendedName>
        <fullName evidence="14">Calcium-transporting ATPase</fullName>
        <ecNumber evidence="14">7.2.2.10</ecNumber>
    </recommendedName>
</protein>
<dbReference type="InterPro" id="IPR059000">
    <property type="entry name" value="ATPase_P-type_domA"/>
</dbReference>
<dbReference type="EMBL" id="KE346374">
    <property type="protein sequence ID" value="KJE97340.1"/>
    <property type="molecule type" value="Genomic_DNA"/>
</dbReference>
<dbReference type="SFLD" id="SFLDF00027">
    <property type="entry name" value="p-type_atpase"/>
    <property type="match status" value="1"/>
</dbReference>
<dbReference type="PANTHER" id="PTHR24093:SF369">
    <property type="entry name" value="CALCIUM-TRANSPORTING ATPASE"/>
    <property type="match status" value="1"/>
</dbReference>
<dbReference type="SUPFAM" id="SSF81653">
    <property type="entry name" value="Calcium ATPase, transduction domain A"/>
    <property type="match status" value="1"/>
</dbReference>
<feature type="transmembrane region" description="Helical" evidence="14">
    <location>
        <begin position="222"/>
        <end position="240"/>
    </location>
</feature>
<feature type="transmembrane region" description="Helical" evidence="14">
    <location>
        <begin position="193"/>
        <end position="210"/>
    </location>
</feature>
<dbReference type="Gene3D" id="3.40.50.1000">
    <property type="entry name" value="HAD superfamily/HAD-like"/>
    <property type="match status" value="1"/>
</dbReference>
<feature type="transmembrane region" description="Helical" evidence="14">
    <location>
        <begin position="933"/>
        <end position="952"/>
    </location>
</feature>
<dbReference type="AlphaFoldDB" id="A0A0D2WWI6"/>
<gene>
    <name evidence="17" type="ORF">CAOG_007218</name>
</gene>
<feature type="region of interest" description="Disordered" evidence="15">
    <location>
        <begin position="1088"/>
        <end position="1122"/>
    </location>
</feature>
<feature type="region of interest" description="Disordered" evidence="15">
    <location>
        <begin position="24"/>
        <end position="95"/>
    </location>
</feature>
<evidence type="ECO:0000256" key="5">
    <source>
        <dbReference type="ARBA" id="ARBA00022723"/>
    </source>
</evidence>
<dbReference type="GO" id="GO:0006874">
    <property type="term" value="P:intracellular calcium ion homeostasis"/>
    <property type="evidence" value="ECO:0007669"/>
    <property type="project" value="TreeGrafter"/>
</dbReference>
<dbReference type="InterPro" id="IPR023299">
    <property type="entry name" value="ATPase_P-typ_cyto_dom_N"/>
</dbReference>
<dbReference type="InterPro" id="IPR018303">
    <property type="entry name" value="ATPase_P-typ_P_site"/>
</dbReference>
<dbReference type="SUPFAM" id="SSF81665">
    <property type="entry name" value="Calcium ATPase, transmembrane domain M"/>
    <property type="match status" value="1"/>
</dbReference>
<dbReference type="Pfam" id="PF00690">
    <property type="entry name" value="Cation_ATPase_N"/>
    <property type="match status" value="1"/>
</dbReference>
<keyword evidence="8 14" id="KW-0067">ATP-binding</keyword>
<feature type="transmembrane region" description="Helical" evidence="14">
    <location>
        <begin position="831"/>
        <end position="849"/>
    </location>
</feature>
<evidence type="ECO:0000256" key="14">
    <source>
        <dbReference type="RuleBase" id="RU361146"/>
    </source>
</evidence>
<feature type="transmembrane region" description="Helical" evidence="14">
    <location>
        <begin position="373"/>
        <end position="394"/>
    </location>
</feature>
<dbReference type="InParanoid" id="A0A0D2WWI6"/>
<dbReference type="OrthoDB" id="3352408at2759"/>
<evidence type="ECO:0000256" key="1">
    <source>
        <dbReference type="ARBA" id="ARBA00004127"/>
    </source>
</evidence>
<keyword evidence="2 14" id="KW-0813">Transport</keyword>
<dbReference type="SUPFAM" id="SSF56784">
    <property type="entry name" value="HAD-like"/>
    <property type="match status" value="1"/>
</dbReference>
<dbReference type="InterPro" id="IPR006408">
    <property type="entry name" value="P-type_ATPase_IIB"/>
</dbReference>
<dbReference type="CDD" id="cd02081">
    <property type="entry name" value="P-type_ATPase_Ca_PMCA-like"/>
    <property type="match status" value="1"/>
</dbReference>
<evidence type="ECO:0000256" key="8">
    <source>
        <dbReference type="ARBA" id="ARBA00022840"/>
    </source>
</evidence>
<accession>A0A0D2WWI6</accession>
<dbReference type="SUPFAM" id="SSF81660">
    <property type="entry name" value="Metal cation-transporting ATPase, ATP-binding domain N"/>
    <property type="match status" value="1"/>
</dbReference>
<evidence type="ECO:0000313" key="18">
    <source>
        <dbReference type="Proteomes" id="UP000008743"/>
    </source>
</evidence>
<dbReference type="PRINTS" id="PR00119">
    <property type="entry name" value="CATATPASE"/>
</dbReference>
<dbReference type="Pfam" id="PF00689">
    <property type="entry name" value="Cation_ATPase_C"/>
    <property type="match status" value="1"/>
</dbReference>
<feature type="compositionally biased region" description="Polar residues" evidence="15">
    <location>
        <begin position="1088"/>
        <end position="1102"/>
    </location>
</feature>
<dbReference type="InterPro" id="IPR023214">
    <property type="entry name" value="HAD_sf"/>
</dbReference>
<evidence type="ECO:0000313" key="17">
    <source>
        <dbReference type="EMBL" id="KJE97340.1"/>
    </source>
</evidence>
<feature type="compositionally biased region" description="Low complexity" evidence="15">
    <location>
        <begin position="31"/>
        <end position="40"/>
    </location>
</feature>
<dbReference type="Pfam" id="PF08282">
    <property type="entry name" value="Hydrolase_3"/>
    <property type="match status" value="1"/>
</dbReference>
<dbReference type="PANTHER" id="PTHR24093">
    <property type="entry name" value="CATION TRANSPORTING ATPASE"/>
    <property type="match status" value="1"/>
</dbReference>
<dbReference type="SMART" id="SM00831">
    <property type="entry name" value="Cation_ATPase_N"/>
    <property type="match status" value="1"/>
</dbReference>
<comment type="similarity">
    <text evidence="14">Belongs to the cation transport ATPase (P-type) (TC 3.A.3) family.</text>
</comment>
<keyword evidence="10" id="KW-1278">Translocase</keyword>
<organism evidence="17 18">
    <name type="scientific">Capsaspora owczarzaki (strain ATCC 30864)</name>
    <dbReference type="NCBI Taxonomy" id="595528"/>
    <lineage>
        <taxon>Eukaryota</taxon>
        <taxon>Filasterea</taxon>
        <taxon>Capsaspora</taxon>
    </lineage>
</organism>
<dbReference type="GO" id="GO:0005388">
    <property type="term" value="F:P-type calcium transporter activity"/>
    <property type="evidence" value="ECO:0007669"/>
    <property type="project" value="UniProtKB-EC"/>
</dbReference>
<dbReference type="SFLD" id="SFLDG00002">
    <property type="entry name" value="C1.7:_P-type_atpase_like"/>
    <property type="match status" value="1"/>
</dbReference>
<evidence type="ECO:0000256" key="12">
    <source>
        <dbReference type="ARBA" id="ARBA00023065"/>
    </source>
</evidence>
<dbReference type="SFLD" id="SFLDS00003">
    <property type="entry name" value="Haloacid_Dehalogenase"/>
    <property type="match status" value="1"/>
</dbReference>
<keyword evidence="18" id="KW-1185">Reference proteome</keyword>
<dbReference type="eggNOG" id="KOG0204">
    <property type="taxonomic scope" value="Eukaryota"/>
</dbReference>
<dbReference type="FunFam" id="3.40.50.1000:FF:000018">
    <property type="entry name" value="Calcium-transporting ATPase"/>
    <property type="match status" value="1"/>
</dbReference>
<feature type="transmembrane region" description="Helical" evidence="14">
    <location>
        <begin position="855"/>
        <end position="874"/>
    </location>
</feature>
<keyword evidence="4 14" id="KW-0812">Transmembrane</keyword>
<dbReference type="GO" id="GO:0046872">
    <property type="term" value="F:metal ion binding"/>
    <property type="evidence" value="ECO:0007669"/>
    <property type="project" value="UniProtKB-KW"/>
</dbReference>
<dbReference type="InterPro" id="IPR044492">
    <property type="entry name" value="P_typ_ATPase_HD_dom"/>
</dbReference>
<feature type="compositionally biased region" description="Basic and acidic residues" evidence="15">
    <location>
        <begin position="1103"/>
        <end position="1122"/>
    </location>
</feature>
<feature type="domain" description="Cation-transporting P-type ATPase N-terminal" evidence="16">
    <location>
        <begin position="136"/>
        <end position="209"/>
    </location>
</feature>
<keyword evidence="7 14" id="KW-0106">Calcium</keyword>
<dbReference type="InterPro" id="IPR001757">
    <property type="entry name" value="P_typ_ATPase"/>
</dbReference>
<reference evidence="18" key="1">
    <citation type="submission" date="2011-02" db="EMBL/GenBank/DDBJ databases">
        <title>The Genome Sequence of Capsaspora owczarzaki ATCC 30864.</title>
        <authorList>
            <person name="Russ C."/>
            <person name="Cuomo C."/>
            <person name="Burger G."/>
            <person name="Gray M.W."/>
            <person name="Holland P.W.H."/>
            <person name="King N."/>
            <person name="Lang F.B.F."/>
            <person name="Roger A.J."/>
            <person name="Ruiz-Trillo I."/>
            <person name="Young S.K."/>
            <person name="Zeng Q."/>
            <person name="Gargeya S."/>
            <person name="Alvarado L."/>
            <person name="Berlin A."/>
            <person name="Chapman S.B."/>
            <person name="Chen Z."/>
            <person name="Freedman E."/>
            <person name="Gellesch M."/>
            <person name="Goldberg J."/>
            <person name="Griggs A."/>
            <person name="Gujja S."/>
            <person name="Heilman E."/>
            <person name="Heiman D."/>
            <person name="Howarth C."/>
            <person name="Mehta T."/>
            <person name="Neiman D."/>
            <person name="Pearson M."/>
            <person name="Roberts A."/>
            <person name="Saif S."/>
            <person name="Shea T."/>
            <person name="Shenoy N."/>
            <person name="Sisk P."/>
            <person name="Stolte C."/>
            <person name="Sykes S."/>
            <person name="White J."/>
            <person name="Yandava C."/>
            <person name="Haas B."/>
            <person name="Nusbaum C."/>
            <person name="Birren B."/>
        </authorList>
    </citation>
    <scope>NUCLEOTIDE SEQUENCE</scope>
    <source>
        <strain evidence="18">ATCC 30864</strain>
    </source>
</reference>
<evidence type="ECO:0000259" key="16">
    <source>
        <dbReference type="SMART" id="SM00831"/>
    </source>
</evidence>
<feature type="transmembrane region" description="Helical" evidence="14">
    <location>
        <begin position="1004"/>
        <end position="1026"/>
    </location>
</feature>
<evidence type="ECO:0000256" key="6">
    <source>
        <dbReference type="ARBA" id="ARBA00022741"/>
    </source>
</evidence>
<dbReference type="PRINTS" id="PR00120">
    <property type="entry name" value="HATPASE"/>
</dbReference>
<keyword evidence="11 14" id="KW-1133">Transmembrane helix</keyword>
<dbReference type="FunCoup" id="A0A0D2WWI6">
    <property type="interactions" value="266"/>
</dbReference>
<dbReference type="GO" id="GO:0012505">
    <property type="term" value="C:endomembrane system"/>
    <property type="evidence" value="ECO:0007669"/>
    <property type="project" value="UniProtKB-SubCell"/>
</dbReference>
<feature type="transmembrane region" description="Helical" evidence="14">
    <location>
        <begin position="414"/>
        <end position="439"/>
    </location>
</feature>
<evidence type="ECO:0000256" key="7">
    <source>
        <dbReference type="ARBA" id="ARBA00022837"/>
    </source>
</evidence>
<comment type="function">
    <text evidence="14">Catalyzes the hydrolysis of ATP coupled with the transport of calcium.</text>
</comment>
<dbReference type="Pfam" id="PF13246">
    <property type="entry name" value="Cation_ATPase"/>
    <property type="match status" value="1"/>
</dbReference>
<dbReference type="GO" id="GO:0016887">
    <property type="term" value="F:ATP hydrolysis activity"/>
    <property type="evidence" value="ECO:0007669"/>
    <property type="project" value="InterPro"/>
</dbReference>
<dbReference type="InterPro" id="IPR036412">
    <property type="entry name" value="HAD-like_sf"/>
</dbReference>
<evidence type="ECO:0000256" key="2">
    <source>
        <dbReference type="ARBA" id="ARBA00022448"/>
    </source>
</evidence>
<dbReference type="InterPro" id="IPR006068">
    <property type="entry name" value="ATPase_P-typ_cation-transptr_C"/>
</dbReference>
<evidence type="ECO:0000256" key="11">
    <source>
        <dbReference type="ARBA" id="ARBA00022989"/>
    </source>
</evidence>
<feature type="transmembrane region" description="Helical" evidence="14">
    <location>
        <begin position="894"/>
        <end position="921"/>
    </location>
</feature>
<evidence type="ECO:0000256" key="13">
    <source>
        <dbReference type="ARBA" id="ARBA00023136"/>
    </source>
</evidence>
<dbReference type="PROSITE" id="PS00154">
    <property type="entry name" value="ATPASE_E1_E2"/>
    <property type="match status" value="1"/>
</dbReference>
<keyword evidence="12 14" id="KW-0406">Ion transport</keyword>
<keyword evidence="13 14" id="KW-0472">Membrane</keyword>
<dbReference type="STRING" id="595528.A0A0D2WWI6"/>
<dbReference type="EC" id="7.2.2.10" evidence="14"/>
<comment type="catalytic activity">
    <reaction evidence="14">
        <text>Ca(2+)(in) + ATP + H2O = Ca(2+)(out) + ADP + phosphate + H(+)</text>
        <dbReference type="Rhea" id="RHEA:18105"/>
        <dbReference type="ChEBI" id="CHEBI:15377"/>
        <dbReference type="ChEBI" id="CHEBI:15378"/>
        <dbReference type="ChEBI" id="CHEBI:29108"/>
        <dbReference type="ChEBI" id="CHEBI:30616"/>
        <dbReference type="ChEBI" id="CHEBI:43474"/>
        <dbReference type="ChEBI" id="CHEBI:456216"/>
        <dbReference type="EC" id="7.2.2.10"/>
    </reaction>
</comment>
<dbReference type="Gene3D" id="2.70.150.10">
    <property type="entry name" value="Calcium-transporting ATPase, cytoplasmic transduction domain A"/>
    <property type="match status" value="1"/>
</dbReference>
<keyword evidence="9" id="KW-0460">Magnesium</keyword>